<feature type="non-terminal residue" evidence="2">
    <location>
        <position position="202"/>
    </location>
</feature>
<feature type="region of interest" description="Disordered" evidence="1">
    <location>
        <begin position="104"/>
        <end position="148"/>
    </location>
</feature>
<proteinExistence type="predicted"/>
<dbReference type="Proteomes" id="UP001153555">
    <property type="component" value="Unassembled WGS sequence"/>
</dbReference>
<dbReference type="AlphaFoldDB" id="A0A9N7MSM8"/>
<comment type="caution">
    <text evidence="2">The sequence shown here is derived from an EMBL/GenBank/DDBJ whole genome shotgun (WGS) entry which is preliminary data.</text>
</comment>
<name>A0A9N7MSM8_STRHE</name>
<evidence type="ECO:0000313" key="3">
    <source>
        <dbReference type="Proteomes" id="UP001153555"/>
    </source>
</evidence>
<accession>A0A9N7MSM8</accession>
<keyword evidence="3" id="KW-1185">Reference proteome</keyword>
<evidence type="ECO:0000256" key="1">
    <source>
        <dbReference type="SAM" id="MobiDB-lite"/>
    </source>
</evidence>
<dbReference type="EMBL" id="CACSLK010011313">
    <property type="protein sequence ID" value="CAA0813286.1"/>
    <property type="molecule type" value="Genomic_DNA"/>
</dbReference>
<sequence>LLKADPCNFEYILWAVFDGRERKVKMKIESSEDILELIEEQKTPNICVELEKRVNAGVSGTAQQSFTQMMASQGVFPSSFGVSSSAFSHEAPYSHQASFSSFTHTGYPRGADDQTAGCSNQPGHSRDDDNNDDQTNTHNGDSGDEDKEVHEKEIFKLFRTWYSEHIEELRLITDHIEVESLAYMNRGSTRQSDVEPRMWSLP</sequence>
<organism evidence="2 3">
    <name type="scientific">Striga hermonthica</name>
    <name type="common">Purple witchweed</name>
    <name type="synonym">Buchnera hermonthica</name>
    <dbReference type="NCBI Taxonomy" id="68872"/>
    <lineage>
        <taxon>Eukaryota</taxon>
        <taxon>Viridiplantae</taxon>
        <taxon>Streptophyta</taxon>
        <taxon>Embryophyta</taxon>
        <taxon>Tracheophyta</taxon>
        <taxon>Spermatophyta</taxon>
        <taxon>Magnoliopsida</taxon>
        <taxon>eudicotyledons</taxon>
        <taxon>Gunneridae</taxon>
        <taxon>Pentapetalae</taxon>
        <taxon>asterids</taxon>
        <taxon>lamiids</taxon>
        <taxon>Lamiales</taxon>
        <taxon>Orobanchaceae</taxon>
        <taxon>Buchnereae</taxon>
        <taxon>Striga</taxon>
    </lineage>
</organism>
<protein>
    <submittedName>
        <fullName evidence="2">Uncharacterized protein</fullName>
    </submittedName>
</protein>
<reference evidence="2" key="1">
    <citation type="submission" date="2019-12" db="EMBL/GenBank/DDBJ databases">
        <authorList>
            <person name="Scholes J."/>
        </authorList>
    </citation>
    <scope>NUCLEOTIDE SEQUENCE</scope>
</reference>
<gene>
    <name evidence="2" type="ORF">SHERM_13845</name>
</gene>
<feature type="non-terminal residue" evidence="2">
    <location>
        <position position="1"/>
    </location>
</feature>
<evidence type="ECO:0000313" key="2">
    <source>
        <dbReference type="EMBL" id="CAA0813286.1"/>
    </source>
</evidence>
<dbReference type="OrthoDB" id="926692at2759"/>